<evidence type="ECO:0000256" key="1">
    <source>
        <dbReference type="ARBA" id="ARBA00023235"/>
    </source>
</evidence>
<feature type="region of interest" description="Disordered" evidence="2">
    <location>
        <begin position="176"/>
        <end position="201"/>
    </location>
</feature>
<dbReference type="InterPro" id="IPR042092">
    <property type="entry name" value="PsdUridine_s_RsuA/RluB/E/F_cat"/>
</dbReference>
<dbReference type="InterPro" id="IPR050343">
    <property type="entry name" value="RsuA_PseudoU_synthase"/>
</dbReference>
<feature type="compositionally biased region" description="Basic residues" evidence="2">
    <location>
        <begin position="191"/>
        <end position="201"/>
    </location>
</feature>
<evidence type="ECO:0000313" key="5">
    <source>
        <dbReference type="Proteomes" id="UP000019205"/>
    </source>
</evidence>
<dbReference type="RefSeq" id="WP_008295639.1">
    <property type="nucleotide sequence ID" value="NZ_CM002299.1"/>
</dbReference>
<feature type="compositionally biased region" description="Polar residues" evidence="2">
    <location>
        <begin position="176"/>
        <end position="190"/>
    </location>
</feature>
<reference evidence="4 5" key="1">
    <citation type="journal article" date="2007" name="Proc. Natl. Acad. Sci. U.S.A.">
        <title>Characterization of a marine gammaproteobacterium capable of aerobic anoxygenic photosynthesis.</title>
        <authorList>
            <person name="Fuchs B.M."/>
            <person name="Spring S."/>
            <person name="Teeling H."/>
            <person name="Quast C."/>
            <person name="Wulf J."/>
            <person name="Schattenhofer M."/>
            <person name="Yan S."/>
            <person name="Ferriera S."/>
            <person name="Johnson J."/>
            <person name="Glockner F.O."/>
            <person name="Amann R."/>
        </authorList>
    </citation>
    <scope>NUCLEOTIDE SEQUENCE [LARGE SCALE GENOMIC DNA]</scope>
    <source>
        <strain evidence="4">KT71</strain>
    </source>
</reference>
<accession>A4A3B9</accession>
<comment type="caution">
    <text evidence="4">The sequence shown here is derived from an EMBL/GenBank/DDBJ whole genome shotgun (WGS) entry which is preliminary data.</text>
</comment>
<reference evidence="4 5" key="2">
    <citation type="journal article" date="2009" name="PLoS ONE">
        <title>The photosynthetic apparatus and its regulation in the aerobic gammaproteobacterium Congregibacter litoralis gen. nov., sp. nov.</title>
        <authorList>
            <person name="Spring S."/>
            <person name="Lunsdorf H."/>
            <person name="Fuchs B.M."/>
            <person name="Tindall B.J."/>
        </authorList>
    </citation>
    <scope>NUCLEOTIDE SEQUENCE [LARGE SCALE GENOMIC DNA]</scope>
    <source>
        <strain evidence="4">KT71</strain>
    </source>
</reference>
<dbReference type="AlphaFoldDB" id="A4A3B9"/>
<dbReference type="STRING" id="314285.KT71_16021"/>
<dbReference type="eggNOG" id="COG1187">
    <property type="taxonomic scope" value="Bacteria"/>
</dbReference>
<dbReference type="InterPro" id="IPR006145">
    <property type="entry name" value="PsdUridine_synth_RsuA/RluA"/>
</dbReference>
<name>A4A3B9_9GAMM</name>
<dbReference type="EC" id="5.4.99.-" evidence="4"/>
<dbReference type="PANTHER" id="PTHR47683:SF2">
    <property type="entry name" value="RNA-BINDING S4 DOMAIN-CONTAINING PROTEIN"/>
    <property type="match status" value="1"/>
</dbReference>
<dbReference type="InterPro" id="IPR020103">
    <property type="entry name" value="PsdUridine_synth_cat_dom_sf"/>
</dbReference>
<proteinExistence type="predicted"/>
<dbReference type="GO" id="GO:0001522">
    <property type="term" value="P:pseudouridine synthesis"/>
    <property type="evidence" value="ECO:0007669"/>
    <property type="project" value="InterPro"/>
</dbReference>
<dbReference type="EMBL" id="AAOA02000001">
    <property type="protein sequence ID" value="EAQ99192.1"/>
    <property type="molecule type" value="Genomic_DNA"/>
</dbReference>
<dbReference type="Proteomes" id="UP000019205">
    <property type="component" value="Chromosome"/>
</dbReference>
<dbReference type="GO" id="GO:0003723">
    <property type="term" value="F:RNA binding"/>
    <property type="evidence" value="ECO:0007669"/>
    <property type="project" value="InterPro"/>
</dbReference>
<dbReference type="Gene3D" id="3.30.70.1560">
    <property type="entry name" value="Alpha-L RNA-binding motif"/>
    <property type="match status" value="1"/>
</dbReference>
<dbReference type="OrthoDB" id="9807213at2"/>
<dbReference type="SUPFAM" id="SSF55120">
    <property type="entry name" value="Pseudouridine synthase"/>
    <property type="match status" value="1"/>
</dbReference>
<organism evidence="4 5">
    <name type="scientific">Congregibacter litoralis KT71</name>
    <dbReference type="NCBI Taxonomy" id="314285"/>
    <lineage>
        <taxon>Bacteria</taxon>
        <taxon>Pseudomonadati</taxon>
        <taxon>Pseudomonadota</taxon>
        <taxon>Gammaproteobacteria</taxon>
        <taxon>Cellvibrionales</taxon>
        <taxon>Halieaceae</taxon>
        <taxon>Congregibacter</taxon>
    </lineage>
</organism>
<dbReference type="GO" id="GO:0006396">
    <property type="term" value="P:RNA processing"/>
    <property type="evidence" value="ECO:0007669"/>
    <property type="project" value="UniProtKB-ARBA"/>
</dbReference>
<protein>
    <submittedName>
        <fullName evidence="4">Ribosomal large subunit pseudouridine synthase E</fullName>
        <ecNumber evidence="4">5.4.99.-</ecNumber>
        <ecNumber evidence="4">5.4.99.20</ecNumber>
    </submittedName>
</protein>
<evidence type="ECO:0000259" key="3">
    <source>
        <dbReference type="Pfam" id="PF00849"/>
    </source>
</evidence>
<feature type="domain" description="Pseudouridine synthase RsuA/RluA-like" evidence="3">
    <location>
        <begin position="4"/>
        <end position="148"/>
    </location>
</feature>
<sequence>MSELILFHKPYRVLSQFTDSEGRGTLGDFITKAGFYAAGRLDYDSEGLLLLCNDGRLQQRIADPRFKLWKSYAVQLEGDITEAALCSLRDGVELKDGATLPARASIIRTPAFWPRNPPIRERKTQTTSWVEISIREGRNRQVRRMCAKVGFPVLRLIRTRIGDWGLDDLAPGEYRTTQVNLPTSDGNTKASFKKRSRRRSP</sequence>
<dbReference type="InterPro" id="IPR000748">
    <property type="entry name" value="PsdUridine_synth_RsuA/RluB/E/F"/>
</dbReference>
<keyword evidence="5" id="KW-1185">Reference proteome</keyword>
<dbReference type="PANTHER" id="PTHR47683">
    <property type="entry name" value="PSEUDOURIDINE SYNTHASE FAMILY PROTEIN-RELATED"/>
    <property type="match status" value="1"/>
</dbReference>
<keyword evidence="1 4" id="KW-0413">Isomerase</keyword>
<evidence type="ECO:0000256" key="2">
    <source>
        <dbReference type="SAM" id="MobiDB-lite"/>
    </source>
</evidence>
<gene>
    <name evidence="4" type="ORF">KT71_16021</name>
</gene>
<dbReference type="Gene3D" id="3.30.70.580">
    <property type="entry name" value="Pseudouridine synthase I, catalytic domain, N-terminal subdomain"/>
    <property type="match status" value="1"/>
</dbReference>
<dbReference type="InterPro" id="IPR020094">
    <property type="entry name" value="TruA/RsuA/RluB/E/F_N"/>
</dbReference>
<dbReference type="NCBIfam" id="TIGR00093">
    <property type="entry name" value="pseudouridine synthase"/>
    <property type="match status" value="1"/>
</dbReference>
<dbReference type="EC" id="5.4.99.20" evidence="4"/>
<dbReference type="HOGENOM" id="CLU_024979_8_1_6"/>
<dbReference type="GO" id="GO:0160137">
    <property type="term" value="F:23S rRNA pseudouridine(2457) synthase activity"/>
    <property type="evidence" value="ECO:0007669"/>
    <property type="project" value="UniProtKB-EC"/>
</dbReference>
<dbReference type="Pfam" id="PF00849">
    <property type="entry name" value="PseudoU_synth_2"/>
    <property type="match status" value="1"/>
</dbReference>
<evidence type="ECO:0000313" key="4">
    <source>
        <dbReference type="EMBL" id="EAQ99192.1"/>
    </source>
</evidence>